<keyword evidence="2" id="KW-0813">Transport</keyword>
<dbReference type="AlphaFoldDB" id="A0A9P8XY52"/>
<evidence type="ECO:0000256" key="6">
    <source>
        <dbReference type="SAM" id="MobiDB-lite"/>
    </source>
</evidence>
<feature type="transmembrane region" description="Helical" evidence="7">
    <location>
        <begin position="215"/>
        <end position="235"/>
    </location>
</feature>
<dbReference type="PANTHER" id="PTHR23501">
    <property type="entry name" value="MAJOR FACILITATOR SUPERFAMILY"/>
    <property type="match status" value="1"/>
</dbReference>
<dbReference type="Proteomes" id="UP000756346">
    <property type="component" value="Unassembled WGS sequence"/>
</dbReference>
<evidence type="ECO:0000256" key="3">
    <source>
        <dbReference type="ARBA" id="ARBA00022692"/>
    </source>
</evidence>
<dbReference type="InterPro" id="IPR036259">
    <property type="entry name" value="MFS_trans_sf"/>
</dbReference>
<feature type="transmembrane region" description="Helical" evidence="7">
    <location>
        <begin position="281"/>
        <end position="303"/>
    </location>
</feature>
<dbReference type="FunFam" id="1.20.1720.10:FF:000012">
    <property type="entry name" value="MFS toxin efflux pump (AflT)"/>
    <property type="match status" value="1"/>
</dbReference>
<dbReference type="CDD" id="cd17502">
    <property type="entry name" value="MFS_Azr1_MDR_like"/>
    <property type="match status" value="1"/>
</dbReference>
<dbReference type="OrthoDB" id="10021397at2759"/>
<dbReference type="Pfam" id="PF07690">
    <property type="entry name" value="MFS_1"/>
    <property type="match status" value="1"/>
</dbReference>
<feature type="transmembrane region" description="Helical" evidence="7">
    <location>
        <begin position="150"/>
        <end position="171"/>
    </location>
</feature>
<dbReference type="SUPFAM" id="SSF103473">
    <property type="entry name" value="MFS general substrate transporter"/>
    <property type="match status" value="1"/>
</dbReference>
<dbReference type="GeneID" id="70180273"/>
<protein>
    <submittedName>
        <fullName evidence="9">Efflux pump antibiotic resistance protein</fullName>
    </submittedName>
</protein>
<organism evidence="9 10">
    <name type="scientific">Microdochium trichocladiopsis</name>
    <dbReference type="NCBI Taxonomy" id="1682393"/>
    <lineage>
        <taxon>Eukaryota</taxon>
        <taxon>Fungi</taxon>
        <taxon>Dikarya</taxon>
        <taxon>Ascomycota</taxon>
        <taxon>Pezizomycotina</taxon>
        <taxon>Sordariomycetes</taxon>
        <taxon>Xylariomycetidae</taxon>
        <taxon>Xylariales</taxon>
        <taxon>Microdochiaceae</taxon>
        <taxon>Microdochium</taxon>
    </lineage>
</organism>
<feature type="transmembrane region" description="Helical" evidence="7">
    <location>
        <begin position="414"/>
        <end position="436"/>
    </location>
</feature>
<feature type="transmembrane region" description="Helical" evidence="7">
    <location>
        <begin position="57"/>
        <end position="83"/>
    </location>
</feature>
<dbReference type="PROSITE" id="PS50850">
    <property type="entry name" value="MFS"/>
    <property type="match status" value="1"/>
</dbReference>
<feature type="transmembrane region" description="Helical" evidence="7">
    <location>
        <begin position="323"/>
        <end position="344"/>
    </location>
</feature>
<sequence length="560" mass="59436">MAASSDRASLDARPATLPPTDDNYHTSTESTTDEEKATIDNVPAANDDDEYPSGMPLVFIVVALGMAMFLVALDMTIVATAIPKITDEFRGLSEVAWYGSAFFMTVGGFQSAWGKAYKYFPLKITFLAAMFIFEVGSLICGVAPNSTALIVGRAIAGVGAAGLGSGCYTLIAFSASPVRRPMFTGIIGASYGIASVVGPLIGGAFTDHVSWRWCFYINLPIGGFSAAVITFFFTTPSKSKPVDAPLREKLIQMDPLGTVLIMGAIIAYILAMQYGGQSDSWNSATVIGLLVGFGAILIVFALWEVYNGERSMIIPRLVMKRTVWVNALYAFLFASSYFIIIYYLPVYFQSIDDVSPTMSGVRNIPIIVAVTFGTIFSGAFISKTGIATPLMVGNAAVATISAGLMYTLDIGTDAGRWIGFQILAGAAFGIAFQIPMIHAQGNAAVEDLAVTTALLMFFQTVGGAFLLSGAQSAFVNELLANLPRYAPEVNPHQLIATGATQIRATFPADQVPGILQAYMAGIRVTFAIATASVGLAFVVSLFSKWQRLNPEAVKKASGGA</sequence>
<evidence type="ECO:0000313" key="10">
    <source>
        <dbReference type="Proteomes" id="UP000756346"/>
    </source>
</evidence>
<name>A0A9P8XY52_9PEZI</name>
<dbReference type="RefSeq" id="XP_046006865.1">
    <property type="nucleotide sequence ID" value="XM_046150727.1"/>
</dbReference>
<dbReference type="InterPro" id="IPR020846">
    <property type="entry name" value="MFS_dom"/>
</dbReference>
<accession>A0A9P8XY52</accession>
<gene>
    <name evidence="9" type="ORF">B0I36DRAFT_253044</name>
</gene>
<feature type="transmembrane region" description="Helical" evidence="7">
    <location>
        <begin position="183"/>
        <end position="203"/>
    </location>
</feature>
<feature type="region of interest" description="Disordered" evidence="6">
    <location>
        <begin position="1"/>
        <end position="38"/>
    </location>
</feature>
<dbReference type="Gene3D" id="1.20.1250.20">
    <property type="entry name" value="MFS general substrate transporter like domains"/>
    <property type="match status" value="2"/>
</dbReference>
<reference evidence="9" key="1">
    <citation type="journal article" date="2021" name="Nat. Commun.">
        <title>Genetic determinants of endophytism in the Arabidopsis root mycobiome.</title>
        <authorList>
            <person name="Mesny F."/>
            <person name="Miyauchi S."/>
            <person name="Thiergart T."/>
            <person name="Pickel B."/>
            <person name="Atanasova L."/>
            <person name="Karlsson M."/>
            <person name="Huettel B."/>
            <person name="Barry K.W."/>
            <person name="Haridas S."/>
            <person name="Chen C."/>
            <person name="Bauer D."/>
            <person name="Andreopoulos W."/>
            <person name="Pangilinan J."/>
            <person name="LaButti K."/>
            <person name="Riley R."/>
            <person name="Lipzen A."/>
            <person name="Clum A."/>
            <person name="Drula E."/>
            <person name="Henrissat B."/>
            <person name="Kohler A."/>
            <person name="Grigoriev I.V."/>
            <person name="Martin F.M."/>
            <person name="Hacquard S."/>
        </authorList>
    </citation>
    <scope>NUCLEOTIDE SEQUENCE</scope>
    <source>
        <strain evidence="9">MPI-CAGE-CH-0230</strain>
    </source>
</reference>
<keyword evidence="3 7" id="KW-0812">Transmembrane</keyword>
<evidence type="ECO:0000256" key="2">
    <source>
        <dbReference type="ARBA" id="ARBA00022448"/>
    </source>
</evidence>
<evidence type="ECO:0000256" key="7">
    <source>
        <dbReference type="SAM" id="Phobius"/>
    </source>
</evidence>
<evidence type="ECO:0000256" key="4">
    <source>
        <dbReference type="ARBA" id="ARBA00022989"/>
    </source>
</evidence>
<proteinExistence type="predicted"/>
<feature type="transmembrane region" description="Helical" evidence="7">
    <location>
        <begin position="364"/>
        <end position="382"/>
    </location>
</feature>
<feature type="transmembrane region" description="Helical" evidence="7">
    <location>
        <begin position="256"/>
        <end position="275"/>
    </location>
</feature>
<comment type="subcellular location">
    <subcellularLocation>
        <location evidence="1">Membrane</location>
        <topology evidence="1">Multi-pass membrane protein</topology>
    </subcellularLocation>
</comment>
<dbReference type="GO" id="GO:0005886">
    <property type="term" value="C:plasma membrane"/>
    <property type="evidence" value="ECO:0007669"/>
    <property type="project" value="TreeGrafter"/>
</dbReference>
<feature type="transmembrane region" description="Helical" evidence="7">
    <location>
        <begin position="520"/>
        <end position="542"/>
    </location>
</feature>
<feature type="transmembrane region" description="Helical" evidence="7">
    <location>
        <begin position="389"/>
        <end position="408"/>
    </location>
</feature>
<evidence type="ECO:0000259" key="8">
    <source>
        <dbReference type="PROSITE" id="PS50850"/>
    </source>
</evidence>
<dbReference type="InterPro" id="IPR011701">
    <property type="entry name" value="MFS"/>
</dbReference>
<keyword evidence="4 7" id="KW-1133">Transmembrane helix</keyword>
<dbReference type="EMBL" id="JAGTJQ010000011">
    <property type="protein sequence ID" value="KAH7018598.1"/>
    <property type="molecule type" value="Genomic_DNA"/>
</dbReference>
<keyword evidence="10" id="KW-1185">Reference proteome</keyword>
<feature type="domain" description="Major facilitator superfamily (MFS) profile" evidence="8">
    <location>
        <begin position="60"/>
        <end position="560"/>
    </location>
</feature>
<dbReference type="FunFam" id="1.20.1250.20:FF:000196">
    <property type="entry name" value="MFS toxin efflux pump (AflT)"/>
    <property type="match status" value="1"/>
</dbReference>
<evidence type="ECO:0000256" key="5">
    <source>
        <dbReference type="ARBA" id="ARBA00023136"/>
    </source>
</evidence>
<feature type="compositionally biased region" description="Low complexity" evidence="6">
    <location>
        <begin position="1"/>
        <end position="15"/>
    </location>
</feature>
<feature type="transmembrane region" description="Helical" evidence="7">
    <location>
        <begin position="125"/>
        <end position="144"/>
    </location>
</feature>
<feature type="transmembrane region" description="Helical" evidence="7">
    <location>
        <begin position="95"/>
        <end position="113"/>
    </location>
</feature>
<evidence type="ECO:0000313" key="9">
    <source>
        <dbReference type="EMBL" id="KAH7018598.1"/>
    </source>
</evidence>
<keyword evidence="5 7" id="KW-0472">Membrane</keyword>
<dbReference type="PANTHER" id="PTHR23501:SF177">
    <property type="entry name" value="MAJOR FACILITATOR SUPERFAMILY (MFS) PROFILE DOMAIN-CONTAINING PROTEIN-RELATED"/>
    <property type="match status" value="1"/>
</dbReference>
<feature type="transmembrane region" description="Helical" evidence="7">
    <location>
        <begin position="448"/>
        <end position="470"/>
    </location>
</feature>
<comment type="caution">
    <text evidence="9">The sequence shown here is derived from an EMBL/GenBank/DDBJ whole genome shotgun (WGS) entry which is preliminary data.</text>
</comment>
<dbReference type="GO" id="GO:0022857">
    <property type="term" value="F:transmembrane transporter activity"/>
    <property type="evidence" value="ECO:0007669"/>
    <property type="project" value="InterPro"/>
</dbReference>
<evidence type="ECO:0000256" key="1">
    <source>
        <dbReference type="ARBA" id="ARBA00004141"/>
    </source>
</evidence>